<dbReference type="EMBL" id="MLHL01000003">
    <property type="protein sequence ID" value="OOF51403.1"/>
    <property type="molecule type" value="Genomic_DNA"/>
</dbReference>
<dbReference type="InterPro" id="IPR018635">
    <property type="entry name" value="UPF0319"/>
</dbReference>
<dbReference type="Proteomes" id="UP000189161">
    <property type="component" value="Unassembled WGS sequence"/>
</dbReference>
<evidence type="ECO:0000256" key="1">
    <source>
        <dbReference type="ARBA" id="ARBA00008490"/>
    </source>
</evidence>
<keyword evidence="7" id="KW-1185">Reference proteome</keyword>
<evidence type="ECO:0000256" key="3">
    <source>
        <dbReference type="HAMAP-Rule" id="MF_00789"/>
    </source>
</evidence>
<evidence type="ECO:0000313" key="4">
    <source>
        <dbReference type="EMBL" id="OOF46046.1"/>
    </source>
</evidence>
<sequence length="225" mass="23820" precursor="true">MKLQAAALGIISALLVSTVSLAGMVSGSSNIDFLAIDGQKASKSLLKETRSFNVNDTNTHQVVIRVGEIVGNGSSQSLFESNPIIVTFQGSPEDVVISAPTLRTKADAEKFKAEPVITVKTTSGQEIPAKIDILKQEGLFPSANVVNDLAGYNASGSSAAVPAFAAATMPVAPMMEVAPATNGKATKGRVVVQGENVAEQQLQYWFQQADKETQTRFLNWAKSHK</sequence>
<evidence type="ECO:0000313" key="6">
    <source>
        <dbReference type="Proteomes" id="UP000188728"/>
    </source>
</evidence>
<dbReference type="NCBIfam" id="NF002516">
    <property type="entry name" value="PRK01904.1"/>
    <property type="match status" value="1"/>
</dbReference>
<evidence type="ECO:0000313" key="7">
    <source>
        <dbReference type="Proteomes" id="UP000189161"/>
    </source>
</evidence>
<comment type="similarity">
    <text evidence="1 3">Belongs to the UPF0319 family.</text>
</comment>
<feature type="signal peptide" evidence="3">
    <location>
        <begin position="1"/>
        <end position="22"/>
    </location>
</feature>
<reference evidence="6 7" key="1">
    <citation type="submission" date="2016-10" db="EMBL/GenBank/DDBJ databases">
        <title>Rodentibacter gen. nov. and new species.</title>
        <authorList>
            <person name="Christensen H."/>
        </authorList>
    </citation>
    <scope>NUCLEOTIDE SEQUENCE [LARGE SCALE GENOMIC DNA]</scope>
    <source>
        <strain evidence="4 6">H1983213011</strain>
        <strain evidence="5 7">H1987082031</strain>
    </source>
</reference>
<evidence type="ECO:0000256" key="2">
    <source>
        <dbReference type="ARBA" id="ARBA00022729"/>
    </source>
</evidence>
<proteinExistence type="inferred from homology"/>
<name>A0A1V3IVS3_9PAST</name>
<evidence type="ECO:0000313" key="5">
    <source>
        <dbReference type="EMBL" id="OOF51403.1"/>
    </source>
</evidence>
<dbReference type="EMBL" id="MLHK01000021">
    <property type="protein sequence ID" value="OOF46046.1"/>
    <property type="molecule type" value="Genomic_DNA"/>
</dbReference>
<accession>A0A1V3J7Q5</accession>
<gene>
    <name evidence="4" type="ORF">BKK51_04125</name>
    <name evidence="5" type="ORF">BKK52_00285</name>
</gene>
<dbReference type="OrthoDB" id="6428208at2"/>
<keyword evidence="2 3" id="KW-0732">Signal</keyword>
<comment type="caution">
    <text evidence="4">The sequence shown here is derived from an EMBL/GenBank/DDBJ whole genome shotgun (WGS) entry which is preliminary data.</text>
</comment>
<dbReference type="RefSeq" id="WP_077421337.1">
    <property type="nucleotide sequence ID" value="NZ_MLHK01000021.1"/>
</dbReference>
<dbReference type="PANTHER" id="PTHR38108:SF1">
    <property type="entry name" value="UPF0319 PROTEIN YCCT"/>
    <property type="match status" value="1"/>
</dbReference>
<protein>
    <recommendedName>
        <fullName evidence="3">UPF0319 protein BKK51_04125</fullName>
    </recommendedName>
</protein>
<feature type="chain" id="PRO_5044028743" description="UPF0319 protein BKK51_04125" evidence="3">
    <location>
        <begin position="23"/>
        <end position="225"/>
    </location>
</feature>
<organism evidence="4 6">
    <name type="scientific">Rodentibacter trehalosifermentans</name>
    <dbReference type="NCBI Taxonomy" id="1908263"/>
    <lineage>
        <taxon>Bacteria</taxon>
        <taxon>Pseudomonadati</taxon>
        <taxon>Pseudomonadota</taxon>
        <taxon>Gammaproteobacteria</taxon>
        <taxon>Pasteurellales</taxon>
        <taxon>Pasteurellaceae</taxon>
        <taxon>Rodentibacter</taxon>
    </lineage>
</organism>
<dbReference type="Pfam" id="PF09829">
    <property type="entry name" value="DUF2057"/>
    <property type="match status" value="1"/>
</dbReference>
<accession>A0A1V3IVS3</accession>
<dbReference type="PANTHER" id="PTHR38108">
    <property type="entry name" value="UPF0319 PROTEIN YCCT"/>
    <property type="match status" value="1"/>
</dbReference>
<dbReference type="Proteomes" id="UP000188728">
    <property type="component" value="Unassembled WGS sequence"/>
</dbReference>
<dbReference type="AlphaFoldDB" id="A0A1V3IVS3"/>
<dbReference type="HAMAP" id="MF_00789">
    <property type="entry name" value="UPF0319"/>
    <property type="match status" value="1"/>
</dbReference>